<feature type="transmembrane region" description="Helical" evidence="2">
    <location>
        <begin position="7"/>
        <end position="26"/>
    </location>
</feature>
<dbReference type="PROSITE" id="PS00022">
    <property type="entry name" value="EGF_1"/>
    <property type="match status" value="3"/>
</dbReference>
<gene>
    <name evidence="6" type="primary">LOC106169714</name>
</gene>
<dbReference type="Gene3D" id="2.10.25.10">
    <property type="entry name" value="Laminin"/>
    <property type="match status" value="2"/>
</dbReference>
<dbReference type="GeneID" id="106169714"/>
<dbReference type="InterPro" id="IPR050122">
    <property type="entry name" value="RTK"/>
</dbReference>
<dbReference type="GO" id="GO:0005886">
    <property type="term" value="C:plasma membrane"/>
    <property type="evidence" value="ECO:0007669"/>
    <property type="project" value="TreeGrafter"/>
</dbReference>
<evidence type="ECO:0000259" key="4">
    <source>
        <dbReference type="PROSITE" id="PS50026"/>
    </source>
</evidence>
<dbReference type="Pfam" id="PF07714">
    <property type="entry name" value="PK_Tyr_Ser-Thr"/>
    <property type="match status" value="1"/>
</dbReference>
<dbReference type="InterPro" id="IPR000742">
    <property type="entry name" value="EGF"/>
</dbReference>
<dbReference type="PANTHER" id="PTHR24416:SF600">
    <property type="entry name" value="PDGF- AND VEGF-RECEPTOR RELATED, ISOFORM J"/>
    <property type="match status" value="1"/>
</dbReference>
<dbReference type="SMART" id="SM00181">
    <property type="entry name" value="EGF"/>
    <property type="match status" value="3"/>
</dbReference>
<keyword evidence="1" id="KW-1015">Disulfide bond</keyword>
<organism evidence="5 6">
    <name type="scientific">Lingula anatina</name>
    <name type="common">Brachiopod</name>
    <name type="synonym">Lingula unguis</name>
    <dbReference type="NCBI Taxonomy" id="7574"/>
    <lineage>
        <taxon>Eukaryota</taxon>
        <taxon>Metazoa</taxon>
        <taxon>Spiralia</taxon>
        <taxon>Lophotrochozoa</taxon>
        <taxon>Brachiopoda</taxon>
        <taxon>Linguliformea</taxon>
        <taxon>Lingulata</taxon>
        <taxon>Lingulida</taxon>
        <taxon>Linguloidea</taxon>
        <taxon>Lingulidae</taxon>
        <taxon>Lingula</taxon>
    </lineage>
</organism>
<keyword evidence="1" id="KW-0245">EGF-like domain</keyword>
<evidence type="ECO:0000256" key="1">
    <source>
        <dbReference type="PROSITE-ProRule" id="PRU00076"/>
    </source>
</evidence>
<feature type="domain" description="EGF-like" evidence="4">
    <location>
        <begin position="87"/>
        <end position="119"/>
    </location>
</feature>
<dbReference type="PRINTS" id="PR00109">
    <property type="entry name" value="TYRKINASE"/>
</dbReference>
<dbReference type="RefSeq" id="XP_013404753.1">
    <property type="nucleotide sequence ID" value="XM_013549299.2"/>
</dbReference>
<dbReference type="GO" id="GO:0005524">
    <property type="term" value="F:ATP binding"/>
    <property type="evidence" value="ECO:0007669"/>
    <property type="project" value="InterPro"/>
</dbReference>
<reference evidence="6" key="1">
    <citation type="submission" date="2025-08" db="UniProtKB">
        <authorList>
            <consortium name="RefSeq"/>
        </authorList>
    </citation>
    <scope>IDENTIFICATION</scope>
    <source>
        <tissue evidence="6">Gonads</tissue>
    </source>
</reference>
<dbReference type="GO" id="GO:0004714">
    <property type="term" value="F:transmembrane receptor protein tyrosine kinase activity"/>
    <property type="evidence" value="ECO:0007669"/>
    <property type="project" value="TreeGrafter"/>
</dbReference>
<feature type="disulfide bond" evidence="1">
    <location>
        <begin position="91"/>
        <end position="101"/>
    </location>
</feature>
<sequence>MGVGNELAYLLILAIYIVPSLTSITYTGHVRTYTVVGRTVRIRYYTTSCGFWGWGSCGRTAYYTSTHTEYRQRCDTGWIADRSNACIIPVCSVSCKNGGTCVAPNSCICPSTHYGSYCQNSQCSWKFPCYPGICSYGTNCRCTPGFGGAHCGSVISDSQSPTITSCKATMSDRTGSRDHLVAVASCPSNTTIYVKKQDWNHMRVEWTSRYSLTTAPPRPSYIRGILLGIVGGSVHLRWHSQDGRYLFSQTLPCVNGDSESKPNHGISSCSVEYSFPRHSIQHEDRLEVGISSKNGGYKAVFNTDTSSVTNIAITGRDTTKNLTYIFDFEEPKHICRDLGKCADNDSALMIYVAKNGTWPQLEIQWANWVDVTSGIEKYIYTINRGSLQSGSPVYTNKEWRSGSPWPIYTLDTGTYTIILKAVDRAGNEATVIKEINVDDQLQTVSPNMCRSQNCYPGFCAPDTGKCVCTAGFSGDNCNTISGAIQDPTIKTIQIMLSANDSLPFMYENAAEKSNLINLYTNKLDLADLKLTWDAAYRMIGDLPSRPPSVSDFKLGLVSCKAEIEIESVGGGAKKEATLDCLKADTSLESFVPCSQTHRLSGSRKKRDKLKIVLKASNGGHKIVSGRNVKYQGRTVQRQINIHYDTEAPYYNCAAGSGKCEDEELKVAVGQQKSINEKKILLTLSWGDNWKDALSGIAKLHYFIYTYLSTKEIGLEDVPLANGSWTAGDRFPTYDVKSDKAAFTVVLLVLDKAGNNITVRRDIDLTSPRVAALLGNVPNDKEEDKSGLLTLPILFIILVVAVVVLGVVAVVRRRHGHPWLWKDENLKFWRQKNRRENASASYNNYTYHEDEDQGIYYESEAYGRSVEISSSHIVLGDTLCNGHFAIIRYAEWTPDRQNSMAVIAKVLKDANSKADRQLMLDKIEFVGDVPRHENVLAMLGKVTSDLQTGPYMILEYCRNGSLRDWLLAQKAKGGELSADTADRMTEYAVQIASGMEHLSNNLIVHKRLMSKNVLLNGRMVAKVMGFGPEGKDAAKNKSRLPTKWMALEILQDPQLKYTTASDVWAFGITLWEIYSLGDIPYPTGHKDKLITVLESGTRPDKPVECPDDIYNQVMLKCMYHDPSKRPSFHQIKNQLNDFFHPPPDDSGMYYGL</sequence>
<keyword evidence="2" id="KW-0472">Membrane</keyword>
<dbReference type="InterPro" id="IPR001245">
    <property type="entry name" value="Ser-Thr/Tyr_kinase_cat_dom"/>
</dbReference>
<evidence type="ECO:0000313" key="5">
    <source>
        <dbReference type="Proteomes" id="UP000085678"/>
    </source>
</evidence>
<keyword evidence="5" id="KW-1185">Reference proteome</keyword>
<dbReference type="OrthoDB" id="10045365at2759"/>
<dbReference type="CDD" id="cd00192">
    <property type="entry name" value="PTKc"/>
    <property type="match status" value="1"/>
</dbReference>
<feature type="transmembrane region" description="Helical" evidence="2">
    <location>
        <begin position="787"/>
        <end position="810"/>
    </location>
</feature>
<dbReference type="PROSITE" id="PS50011">
    <property type="entry name" value="PROTEIN_KINASE_DOM"/>
    <property type="match status" value="1"/>
</dbReference>
<dbReference type="SUPFAM" id="SSF56112">
    <property type="entry name" value="Protein kinase-like (PK-like)"/>
    <property type="match status" value="1"/>
</dbReference>
<evidence type="ECO:0000256" key="2">
    <source>
        <dbReference type="SAM" id="Phobius"/>
    </source>
</evidence>
<dbReference type="GO" id="GO:0007169">
    <property type="term" value="P:cell surface receptor protein tyrosine kinase signaling pathway"/>
    <property type="evidence" value="ECO:0007669"/>
    <property type="project" value="TreeGrafter"/>
</dbReference>
<keyword evidence="2" id="KW-1133">Transmembrane helix</keyword>
<proteinExistence type="predicted"/>
<dbReference type="InterPro" id="IPR000719">
    <property type="entry name" value="Prot_kinase_dom"/>
</dbReference>
<accession>A0A1S3J3C1</accession>
<name>A0A1S3J3C1_LINAN</name>
<feature type="disulfide bond" evidence="1">
    <location>
        <begin position="109"/>
        <end position="118"/>
    </location>
</feature>
<feature type="domain" description="Protein kinase" evidence="3">
    <location>
        <begin position="872"/>
        <end position="1138"/>
    </location>
</feature>
<dbReference type="Gene3D" id="1.10.510.10">
    <property type="entry name" value="Transferase(Phosphotransferase) domain 1"/>
    <property type="match status" value="1"/>
</dbReference>
<evidence type="ECO:0000313" key="6">
    <source>
        <dbReference type="RefSeq" id="XP_013404753.1"/>
    </source>
</evidence>
<dbReference type="PROSITE" id="PS01186">
    <property type="entry name" value="EGF_2"/>
    <property type="match status" value="2"/>
</dbReference>
<dbReference type="Proteomes" id="UP000085678">
    <property type="component" value="Unplaced"/>
</dbReference>
<protein>
    <submittedName>
        <fullName evidence="6">Uncharacterized protein LOC106169714 isoform X2</fullName>
    </submittedName>
</protein>
<comment type="caution">
    <text evidence="1">Lacks conserved residue(s) required for the propagation of feature annotation.</text>
</comment>
<keyword evidence="2" id="KW-0812">Transmembrane</keyword>
<dbReference type="PANTHER" id="PTHR24416">
    <property type="entry name" value="TYROSINE-PROTEIN KINASE RECEPTOR"/>
    <property type="match status" value="1"/>
</dbReference>
<dbReference type="PROSITE" id="PS50026">
    <property type="entry name" value="EGF_3"/>
    <property type="match status" value="1"/>
</dbReference>
<dbReference type="GO" id="GO:0043235">
    <property type="term" value="C:receptor complex"/>
    <property type="evidence" value="ECO:0007669"/>
    <property type="project" value="TreeGrafter"/>
</dbReference>
<evidence type="ECO:0000259" key="3">
    <source>
        <dbReference type="PROSITE" id="PS50011"/>
    </source>
</evidence>
<dbReference type="AlphaFoldDB" id="A0A1S3J3C1"/>
<dbReference type="InterPro" id="IPR011009">
    <property type="entry name" value="Kinase-like_dom_sf"/>
</dbReference>